<accession>A0A4R5D7G8</accession>
<evidence type="ECO:0000313" key="1">
    <source>
        <dbReference type="EMBL" id="TDE07661.1"/>
    </source>
</evidence>
<comment type="caution">
    <text evidence="1">The sequence shown here is derived from an EMBL/GenBank/DDBJ whole genome shotgun (WGS) entry which is preliminary data.</text>
</comment>
<dbReference type="AlphaFoldDB" id="A0A4R5D7G8"/>
<dbReference type="RefSeq" id="WP_132064485.1">
    <property type="nucleotide sequence ID" value="NZ_SMFN01000001.1"/>
</dbReference>
<dbReference type="NCBIfam" id="TIGR04256">
    <property type="entry name" value="GxxExxY"/>
    <property type="match status" value="1"/>
</dbReference>
<keyword evidence="2" id="KW-1185">Reference proteome</keyword>
<dbReference type="Pfam" id="PF13366">
    <property type="entry name" value="PDDEXK_3"/>
    <property type="match status" value="1"/>
</dbReference>
<dbReference type="InterPro" id="IPR026350">
    <property type="entry name" value="GxxExxY"/>
</dbReference>
<gene>
    <name evidence="1" type="ORF">E0F91_00815</name>
</gene>
<name>A0A4R5D7G8_9FLAO</name>
<reference evidence="1 2" key="1">
    <citation type="submission" date="2019-03" db="EMBL/GenBank/DDBJ databases">
        <title>Flavobacterium LB-D12 sp. nov., isolated from arctic soil.</title>
        <authorList>
            <person name="Chaudhary D.K."/>
        </authorList>
    </citation>
    <scope>NUCLEOTIDE SEQUENCE [LARGE SCALE GENOMIC DNA]</scope>
    <source>
        <strain evidence="1 2">LB-D12</strain>
    </source>
</reference>
<dbReference type="Proteomes" id="UP000294644">
    <property type="component" value="Unassembled WGS sequence"/>
</dbReference>
<dbReference type="EMBL" id="SMFN01000001">
    <property type="protein sequence ID" value="TDE07661.1"/>
    <property type="molecule type" value="Genomic_DNA"/>
</dbReference>
<protein>
    <submittedName>
        <fullName evidence="1">GxxExxY protein</fullName>
    </submittedName>
</protein>
<organism evidence="1 2">
    <name type="scientific">Flavobacterium sandaracinum</name>
    <dbReference type="NCBI Taxonomy" id="2541733"/>
    <lineage>
        <taxon>Bacteria</taxon>
        <taxon>Pseudomonadati</taxon>
        <taxon>Bacteroidota</taxon>
        <taxon>Flavobacteriia</taxon>
        <taxon>Flavobacteriales</taxon>
        <taxon>Flavobacteriaceae</taxon>
        <taxon>Flavobacterium</taxon>
    </lineage>
</organism>
<dbReference type="InterPro" id="IPR011604">
    <property type="entry name" value="PDDEXK-like_dom_sf"/>
</dbReference>
<dbReference type="Gene3D" id="3.90.320.10">
    <property type="match status" value="1"/>
</dbReference>
<evidence type="ECO:0000313" key="2">
    <source>
        <dbReference type="Proteomes" id="UP000294644"/>
    </source>
</evidence>
<sequence>MIENDISFKIRGAIFRVYNVLGPGLLESVYEIALAHVLTEMGLDVKRQVELPVIFEGIKLDSAFRIDLLVNDLVIIELKSVEDLRSVHHKQLITYLKLSGLKLGILVNFNTNVILESIFRKVNGL</sequence>
<dbReference type="OrthoDB" id="1119698at2"/>
<proteinExistence type="predicted"/>